<evidence type="ECO:0000256" key="1">
    <source>
        <dbReference type="SAM" id="MobiDB-lite"/>
    </source>
</evidence>
<dbReference type="InterPro" id="IPR036691">
    <property type="entry name" value="Endo/exonu/phosph_ase_sf"/>
</dbReference>
<evidence type="ECO:0000259" key="2">
    <source>
        <dbReference type="Pfam" id="PF03372"/>
    </source>
</evidence>
<sequence length="200" mass="22776">MLRLLGRRPEAAHHPIARMMSNMQGHCGVRDGAKNRRLNARLRFGTWNVGSLTGKSSEVVEVMSRRNISIMCVQETKWVGEKAREINPRGFKLWYSGRDKTRNGVGIIMARDKTERTESTRQQSGALVGQDAPVGRKGANSDYGPESKEPGCPRRPRPRRPCPRRPRPRRPRRPPRIRFYTYSFVQPISGFVFGPIAVQL</sequence>
<dbReference type="AlphaFoldDB" id="A0A9P0ZHK9"/>
<dbReference type="SUPFAM" id="SSF56219">
    <property type="entry name" value="DNase I-like"/>
    <property type="match status" value="1"/>
</dbReference>
<dbReference type="InterPro" id="IPR005135">
    <property type="entry name" value="Endo/exonuclease/phosphatase"/>
</dbReference>
<feature type="domain" description="Endonuclease/exonuclease/phosphatase" evidence="2">
    <location>
        <begin position="45"/>
        <end position="163"/>
    </location>
</feature>
<dbReference type="Proteomes" id="UP001152484">
    <property type="component" value="Unassembled WGS sequence"/>
</dbReference>
<protein>
    <recommendedName>
        <fullName evidence="2">Endonuclease/exonuclease/phosphatase domain-containing protein</fullName>
    </recommendedName>
</protein>
<reference evidence="3" key="1">
    <citation type="submission" date="2022-07" db="EMBL/GenBank/DDBJ databases">
        <authorList>
            <person name="Macas J."/>
            <person name="Novak P."/>
            <person name="Neumann P."/>
        </authorList>
    </citation>
    <scope>NUCLEOTIDE SEQUENCE</scope>
</reference>
<dbReference type="OrthoDB" id="1305847at2759"/>
<dbReference type="GO" id="GO:0006281">
    <property type="term" value="P:DNA repair"/>
    <property type="evidence" value="ECO:0007669"/>
    <property type="project" value="InterPro"/>
</dbReference>
<dbReference type="PANTHER" id="PTHR43250">
    <property type="entry name" value="EXODEOXYRIBONUCLEASE III"/>
    <property type="match status" value="1"/>
</dbReference>
<dbReference type="Pfam" id="PF03372">
    <property type="entry name" value="Exo_endo_phos"/>
    <property type="match status" value="1"/>
</dbReference>
<accession>A0A9P0ZHK9</accession>
<organism evidence="3 4">
    <name type="scientific">Cuscuta europaea</name>
    <name type="common">European dodder</name>
    <dbReference type="NCBI Taxonomy" id="41803"/>
    <lineage>
        <taxon>Eukaryota</taxon>
        <taxon>Viridiplantae</taxon>
        <taxon>Streptophyta</taxon>
        <taxon>Embryophyta</taxon>
        <taxon>Tracheophyta</taxon>
        <taxon>Spermatophyta</taxon>
        <taxon>Magnoliopsida</taxon>
        <taxon>eudicotyledons</taxon>
        <taxon>Gunneridae</taxon>
        <taxon>Pentapetalae</taxon>
        <taxon>asterids</taxon>
        <taxon>lamiids</taxon>
        <taxon>Solanales</taxon>
        <taxon>Convolvulaceae</taxon>
        <taxon>Cuscuteae</taxon>
        <taxon>Cuscuta</taxon>
        <taxon>Cuscuta subgen. Cuscuta</taxon>
    </lineage>
</organism>
<dbReference type="EMBL" id="CAMAPE010000045">
    <property type="protein sequence ID" value="CAH9103179.1"/>
    <property type="molecule type" value="Genomic_DNA"/>
</dbReference>
<dbReference type="GO" id="GO:0008311">
    <property type="term" value="F:double-stranded DNA 3'-5' DNA exonuclease activity"/>
    <property type="evidence" value="ECO:0007669"/>
    <property type="project" value="InterPro"/>
</dbReference>
<keyword evidence="4" id="KW-1185">Reference proteome</keyword>
<dbReference type="PANTHER" id="PTHR43250:SF2">
    <property type="entry name" value="EXODEOXYRIBONUCLEASE III"/>
    <property type="match status" value="1"/>
</dbReference>
<feature type="compositionally biased region" description="Basic residues" evidence="1">
    <location>
        <begin position="154"/>
        <end position="175"/>
    </location>
</feature>
<comment type="caution">
    <text evidence="3">The sequence shown here is derived from an EMBL/GenBank/DDBJ whole genome shotgun (WGS) entry which is preliminary data.</text>
</comment>
<evidence type="ECO:0000313" key="4">
    <source>
        <dbReference type="Proteomes" id="UP001152484"/>
    </source>
</evidence>
<name>A0A9P0ZHK9_CUSEU</name>
<dbReference type="Gene3D" id="3.60.10.10">
    <property type="entry name" value="Endonuclease/exonuclease/phosphatase"/>
    <property type="match status" value="1"/>
</dbReference>
<feature type="compositionally biased region" description="Basic and acidic residues" evidence="1">
    <location>
        <begin position="110"/>
        <end position="119"/>
    </location>
</feature>
<proteinExistence type="predicted"/>
<feature type="region of interest" description="Disordered" evidence="1">
    <location>
        <begin position="110"/>
        <end position="175"/>
    </location>
</feature>
<gene>
    <name evidence="3" type="ORF">CEURO_LOCUS16024</name>
</gene>
<dbReference type="InterPro" id="IPR037493">
    <property type="entry name" value="ExoIII-like"/>
</dbReference>
<evidence type="ECO:0000313" key="3">
    <source>
        <dbReference type="EMBL" id="CAH9103179.1"/>
    </source>
</evidence>